<keyword evidence="2" id="KW-1185">Reference proteome</keyword>
<dbReference type="Proteomes" id="UP000796761">
    <property type="component" value="Unassembled WGS sequence"/>
</dbReference>
<feature type="non-terminal residue" evidence="1">
    <location>
        <position position="1"/>
    </location>
</feature>
<comment type="caution">
    <text evidence="1">The sequence shown here is derived from an EMBL/GenBank/DDBJ whole genome shotgun (WGS) entry which is preliminary data.</text>
</comment>
<evidence type="ECO:0000313" key="1">
    <source>
        <dbReference type="EMBL" id="TRZ19737.1"/>
    </source>
</evidence>
<protein>
    <submittedName>
        <fullName evidence="1">Uncharacterized protein</fullName>
    </submittedName>
</protein>
<evidence type="ECO:0000313" key="2">
    <source>
        <dbReference type="Proteomes" id="UP000796761"/>
    </source>
</evidence>
<reference evidence="1" key="1">
    <citation type="submission" date="2019-04" db="EMBL/GenBank/DDBJ databases">
        <title>Genome assembly of Zosterops borbonicus 15179.</title>
        <authorList>
            <person name="Leroy T."/>
            <person name="Anselmetti Y."/>
            <person name="Tilak M.-K."/>
            <person name="Nabholz B."/>
        </authorList>
    </citation>
    <scope>NUCLEOTIDE SEQUENCE</scope>
    <source>
        <strain evidence="1">HGM_15179</strain>
        <tissue evidence="1">Muscle</tissue>
    </source>
</reference>
<dbReference type="EMBL" id="SWJQ01000175">
    <property type="protein sequence ID" value="TRZ19737.1"/>
    <property type="molecule type" value="Genomic_DNA"/>
</dbReference>
<name>A0A8K1GJN2_9PASS</name>
<feature type="non-terminal residue" evidence="1">
    <location>
        <position position="67"/>
    </location>
</feature>
<accession>A0A8K1GJN2</accession>
<proteinExistence type="predicted"/>
<sequence length="67" mass="6965">GTEPRQETPVLRLGAQGQAAPVTVSLRVLHQHQLSLGQGAASTGQLCPPQPCLPFIKPLACLPSPMA</sequence>
<dbReference type="AlphaFoldDB" id="A0A8K1GJN2"/>
<organism evidence="1 2">
    <name type="scientific">Zosterops borbonicus</name>
    <dbReference type="NCBI Taxonomy" id="364589"/>
    <lineage>
        <taxon>Eukaryota</taxon>
        <taxon>Metazoa</taxon>
        <taxon>Chordata</taxon>
        <taxon>Craniata</taxon>
        <taxon>Vertebrata</taxon>
        <taxon>Euteleostomi</taxon>
        <taxon>Archelosauria</taxon>
        <taxon>Archosauria</taxon>
        <taxon>Dinosauria</taxon>
        <taxon>Saurischia</taxon>
        <taxon>Theropoda</taxon>
        <taxon>Coelurosauria</taxon>
        <taxon>Aves</taxon>
        <taxon>Neognathae</taxon>
        <taxon>Neoaves</taxon>
        <taxon>Telluraves</taxon>
        <taxon>Australaves</taxon>
        <taxon>Passeriformes</taxon>
        <taxon>Sylvioidea</taxon>
        <taxon>Zosteropidae</taxon>
        <taxon>Zosterops</taxon>
    </lineage>
</organism>
<gene>
    <name evidence="1" type="ORF">HGM15179_007381</name>
</gene>